<dbReference type="EMBL" id="LAVV01011151">
    <property type="protein sequence ID" value="KNZ48133.1"/>
    <property type="molecule type" value="Genomic_DNA"/>
</dbReference>
<sequence length="157" mass="17907">MFVGKKLVPQSTRTSTTTSKKGGFTSTTKVNDKGEIKVLVFFHPPTIPSFSSTDLQNQQIKYSLSPYLRKIWKETNIFSVAFYKNQESQMLKDFNNIFPSSFKAYLNTCLGKITNLSLRKAQNYYKVDIKTIKQTITPQACKKSHTIRTGRPGTHKI</sequence>
<reference evidence="2 3" key="1">
    <citation type="submission" date="2015-08" db="EMBL/GenBank/DDBJ databases">
        <title>Next Generation Sequencing and Analysis of the Genome of Puccinia sorghi L Schw, the Causal Agent of Maize Common Rust.</title>
        <authorList>
            <person name="Rochi L."/>
            <person name="Burguener G."/>
            <person name="Darino M."/>
            <person name="Turjanski A."/>
            <person name="Kreff E."/>
            <person name="Dieguez M.J."/>
            <person name="Sacco F."/>
        </authorList>
    </citation>
    <scope>NUCLEOTIDE SEQUENCE [LARGE SCALE GENOMIC DNA]</scope>
    <source>
        <strain evidence="2 3">RO10H11247</strain>
    </source>
</reference>
<gene>
    <name evidence="2" type="ORF">VP01_588g9</name>
</gene>
<proteinExistence type="predicted"/>
<comment type="caution">
    <text evidence="2">The sequence shown here is derived from an EMBL/GenBank/DDBJ whole genome shotgun (WGS) entry which is preliminary data.</text>
</comment>
<evidence type="ECO:0000313" key="3">
    <source>
        <dbReference type="Proteomes" id="UP000037035"/>
    </source>
</evidence>
<dbReference type="Proteomes" id="UP000037035">
    <property type="component" value="Unassembled WGS sequence"/>
</dbReference>
<evidence type="ECO:0000313" key="2">
    <source>
        <dbReference type="EMBL" id="KNZ48133.1"/>
    </source>
</evidence>
<accession>A0A0L6UHY6</accession>
<evidence type="ECO:0000256" key="1">
    <source>
        <dbReference type="SAM" id="MobiDB-lite"/>
    </source>
</evidence>
<organism evidence="2 3">
    <name type="scientific">Puccinia sorghi</name>
    <dbReference type="NCBI Taxonomy" id="27349"/>
    <lineage>
        <taxon>Eukaryota</taxon>
        <taxon>Fungi</taxon>
        <taxon>Dikarya</taxon>
        <taxon>Basidiomycota</taxon>
        <taxon>Pucciniomycotina</taxon>
        <taxon>Pucciniomycetes</taxon>
        <taxon>Pucciniales</taxon>
        <taxon>Pucciniaceae</taxon>
        <taxon>Puccinia</taxon>
    </lineage>
</organism>
<keyword evidence="3" id="KW-1185">Reference proteome</keyword>
<name>A0A0L6UHY6_9BASI</name>
<dbReference type="VEuPathDB" id="FungiDB:VP01_588g9"/>
<feature type="region of interest" description="Disordered" evidence="1">
    <location>
        <begin position="1"/>
        <end position="26"/>
    </location>
</feature>
<protein>
    <submittedName>
        <fullName evidence="2">Uncharacterized protein</fullName>
    </submittedName>
</protein>
<feature type="compositionally biased region" description="Low complexity" evidence="1">
    <location>
        <begin position="11"/>
        <end position="26"/>
    </location>
</feature>
<dbReference type="AlphaFoldDB" id="A0A0L6UHY6"/>